<dbReference type="RefSeq" id="XP_029646551.1">
    <property type="nucleotide sequence ID" value="XM_029790691.2"/>
</dbReference>
<dbReference type="InterPro" id="IPR001680">
    <property type="entry name" value="WD40_rpt"/>
</dbReference>
<dbReference type="Gene3D" id="2.130.10.10">
    <property type="entry name" value="YVTN repeat-like/Quinoprotein amine dehydrogenase"/>
    <property type="match status" value="2"/>
</dbReference>
<dbReference type="PROSITE" id="PS50294">
    <property type="entry name" value="WD_REPEATS_REGION"/>
    <property type="match status" value="1"/>
</dbReference>
<dbReference type="Pfam" id="PF09384">
    <property type="entry name" value="UTP15_C"/>
    <property type="match status" value="1"/>
</dbReference>
<dbReference type="SUPFAM" id="SSF50978">
    <property type="entry name" value="WD40 repeat-like"/>
    <property type="match status" value="1"/>
</dbReference>
<dbReference type="GO" id="GO:0045943">
    <property type="term" value="P:positive regulation of transcription by RNA polymerase I"/>
    <property type="evidence" value="ECO:0007669"/>
    <property type="project" value="TreeGrafter"/>
</dbReference>
<keyword evidence="4" id="KW-0853">WD repeat</keyword>
<evidence type="ECO:0000256" key="2">
    <source>
        <dbReference type="ARBA" id="ARBA00018260"/>
    </source>
</evidence>
<gene>
    <name evidence="9" type="primary">LOC115220546</name>
</gene>
<dbReference type="InterPro" id="IPR019775">
    <property type="entry name" value="WD40_repeat_CS"/>
</dbReference>
<evidence type="ECO:0000256" key="4">
    <source>
        <dbReference type="ARBA" id="ARBA00022574"/>
    </source>
</evidence>
<sequence>MASFKNTFIKQYPRFKEVTADNLYWKLEPAIIKREYGAISFIDFSHSEPYNFAVTNYTRLHIYNSQTNQIVKTFSRFKQNTYSGCFRSDGNLLVVGGDEGIVRLLGVEKDFRLRTFKGHTAPVHVSRFTADNVRVFSGSDDLTLRLWDVPTETCITTFQEHKDVIRCGANPAASPDIILSGGYDHLIKMFDTRLQESVLTVDHGYPVESVLMFPSVGLFFSAGGNCIKVWDALAGGKLLKTISHHHKSITSLGFCSNYKRLLSGSLDRHVKMYDTVSYQVVNTFDYPGPILSVAVSPDDSVIVAGTTDGLLSIQHRKKETDATTTEREKQGNKSSYRYRINTGKYVASEKDDLVIANPRKKFLPKWDKQLKAFKHSFALDSVLDIRVRMKHPEITVSVMQELIRRNVIKSALLGRNERQLLVLLKFISVNIRNINFMSTLVDVTNIILDLYSTTFQKTSNCSASLLKFHRLINNELKYLKTCSETLGMIDLIFAAAELNTTRKENGSGILH</sequence>
<dbReference type="PANTHER" id="PTHR19924">
    <property type="entry name" value="UTP15 U3 SMALL NUCLEOLAR RNA-ASSOCIATED PROTEIN 15 FAMILY MEMBER"/>
    <property type="match status" value="1"/>
</dbReference>
<keyword evidence="3" id="KW-0698">rRNA processing</keyword>
<dbReference type="KEGG" id="osn:115220546"/>
<evidence type="ECO:0000256" key="7">
    <source>
        <dbReference type="ARBA" id="ARBA00045437"/>
    </source>
</evidence>
<comment type="function">
    <text evidence="7">Ribosome biogenesis factor. Involved in nucleolar processing of pre-18S ribosomal RNA. Required for optimal pre-ribosomal RNA transcription by RNA polymerase I. Part of the small subunit (SSU) processome, first precursor of the small eukaryotic ribosomal subunit. During the assembly of the SSU processome in the nucleolus, many ribosome biogenesis factors, an RNA chaperone and ribosomal proteins associate with the nascent pre-rRNA and work in concert to generate RNA folding, modifications, rearrangements and cleavage as well as targeted degradation of pre-ribosomal RNA by the RNA exosome.</text>
</comment>
<proteinExistence type="predicted"/>
<dbReference type="InterPro" id="IPR015943">
    <property type="entry name" value="WD40/YVTN_repeat-like_dom_sf"/>
</dbReference>
<dbReference type="Pfam" id="PF00400">
    <property type="entry name" value="WD40"/>
    <property type="match status" value="4"/>
</dbReference>
<accession>A0A6P7T9Z2</accession>
<name>A0A6P7T9Z2_9MOLL</name>
<dbReference type="CDD" id="cd00200">
    <property type="entry name" value="WD40"/>
    <property type="match status" value="1"/>
</dbReference>
<evidence type="ECO:0000256" key="6">
    <source>
        <dbReference type="ARBA" id="ARBA00023242"/>
    </source>
</evidence>
<comment type="subcellular location">
    <subcellularLocation>
        <location evidence="1">Nucleus</location>
        <location evidence="1">Nucleolus</location>
    </subcellularLocation>
</comment>
<dbReference type="GO" id="GO:0006364">
    <property type="term" value="P:rRNA processing"/>
    <property type="evidence" value="ECO:0007669"/>
    <property type="project" value="UniProtKB-KW"/>
</dbReference>
<evidence type="ECO:0000256" key="1">
    <source>
        <dbReference type="ARBA" id="ARBA00004604"/>
    </source>
</evidence>
<dbReference type="Proteomes" id="UP000515154">
    <property type="component" value="Linkage group LG16"/>
</dbReference>
<keyword evidence="5" id="KW-0677">Repeat</keyword>
<keyword evidence="8" id="KW-1185">Reference proteome</keyword>
<protein>
    <recommendedName>
        <fullName evidence="2">U3 small nucleolar RNA-associated protein 15 homolog</fullName>
    </recommendedName>
</protein>
<organism evidence="8 9">
    <name type="scientific">Octopus sinensis</name>
    <name type="common">East Asian common octopus</name>
    <dbReference type="NCBI Taxonomy" id="2607531"/>
    <lineage>
        <taxon>Eukaryota</taxon>
        <taxon>Metazoa</taxon>
        <taxon>Spiralia</taxon>
        <taxon>Lophotrochozoa</taxon>
        <taxon>Mollusca</taxon>
        <taxon>Cephalopoda</taxon>
        <taxon>Coleoidea</taxon>
        <taxon>Octopodiformes</taxon>
        <taxon>Octopoda</taxon>
        <taxon>Incirrata</taxon>
        <taxon>Octopodidae</taxon>
        <taxon>Octopus</taxon>
    </lineage>
</organism>
<dbReference type="PROSITE" id="PS50082">
    <property type="entry name" value="WD_REPEATS_2"/>
    <property type="match status" value="2"/>
</dbReference>
<dbReference type="AlphaFoldDB" id="A0A6P7T9Z2"/>
<dbReference type="InterPro" id="IPR036322">
    <property type="entry name" value="WD40_repeat_dom_sf"/>
</dbReference>
<dbReference type="InterPro" id="IPR018983">
    <property type="entry name" value="U3_snoRNA-assocProt_15_C"/>
</dbReference>
<reference evidence="9" key="1">
    <citation type="submission" date="2025-08" db="UniProtKB">
        <authorList>
            <consortium name="RefSeq"/>
        </authorList>
    </citation>
    <scope>IDENTIFICATION</scope>
</reference>
<evidence type="ECO:0000313" key="8">
    <source>
        <dbReference type="Proteomes" id="UP000515154"/>
    </source>
</evidence>
<keyword evidence="6" id="KW-0539">Nucleus</keyword>
<evidence type="ECO:0000313" key="9">
    <source>
        <dbReference type="RefSeq" id="XP_029646551.1"/>
    </source>
</evidence>
<dbReference type="PANTHER" id="PTHR19924:SF26">
    <property type="entry name" value="U3 SMALL NUCLEOLAR RNA-ASSOCIATED PROTEIN 15 HOMOLOG"/>
    <property type="match status" value="1"/>
</dbReference>
<evidence type="ECO:0000256" key="5">
    <source>
        <dbReference type="ARBA" id="ARBA00022737"/>
    </source>
</evidence>
<dbReference type="SMART" id="SM00320">
    <property type="entry name" value="WD40"/>
    <property type="match status" value="6"/>
</dbReference>
<dbReference type="GO" id="GO:0005730">
    <property type="term" value="C:nucleolus"/>
    <property type="evidence" value="ECO:0007669"/>
    <property type="project" value="UniProtKB-SubCell"/>
</dbReference>
<dbReference type="PROSITE" id="PS00678">
    <property type="entry name" value="WD_REPEATS_1"/>
    <property type="match status" value="1"/>
</dbReference>
<evidence type="ECO:0000256" key="3">
    <source>
        <dbReference type="ARBA" id="ARBA00022552"/>
    </source>
</evidence>